<dbReference type="AlphaFoldDB" id="A0AAV7RDL4"/>
<proteinExistence type="predicted"/>
<reference evidence="1" key="1">
    <citation type="journal article" date="2022" name="bioRxiv">
        <title>Sequencing and chromosome-scale assembly of the giantPleurodeles waltlgenome.</title>
        <authorList>
            <person name="Brown T."/>
            <person name="Elewa A."/>
            <person name="Iarovenko S."/>
            <person name="Subramanian E."/>
            <person name="Araus A.J."/>
            <person name="Petzold A."/>
            <person name="Susuki M."/>
            <person name="Suzuki K.-i.T."/>
            <person name="Hayashi T."/>
            <person name="Toyoda A."/>
            <person name="Oliveira C."/>
            <person name="Osipova E."/>
            <person name="Leigh N.D."/>
            <person name="Simon A."/>
            <person name="Yun M.H."/>
        </authorList>
    </citation>
    <scope>NUCLEOTIDE SEQUENCE</scope>
    <source>
        <strain evidence="1">20211129_DDA</strain>
        <tissue evidence="1">Liver</tissue>
    </source>
</reference>
<name>A0AAV7RDL4_PLEWA</name>
<evidence type="ECO:0000313" key="2">
    <source>
        <dbReference type="Proteomes" id="UP001066276"/>
    </source>
</evidence>
<organism evidence="1 2">
    <name type="scientific">Pleurodeles waltl</name>
    <name type="common">Iberian ribbed newt</name>
    <dbReference type="NCBI Taxonomy" id="8319"/>
    <lineage>
        <taxon>Eukaryota</taxon>
        <taxon>Metazoa</taxon>
        <taxon>Chordata</taxon>
        <taxon>Craniata</taxon>
        <taxon>Vertebrata</taxon>
        <taxon>Euteleostomi</taxon>
        <taxon>Amphibia</taxon>
        <taxon>Batrachia</taxon>
        <taxon>Caudata</taxon>
        <taxon>Salamandroidea</taxon>
        <taxon>Salamandridae</taxon>
        <taxon>Pleurodelinae</taxon>
        <taxon>Pleurodeles</taxon>
    </lineage>
</organism>
<sequence length="72" mass="7850">MLEGALHERRGCLARQVHTLTGRREKVLTTWRVVSPGVLGSLECGVRLALEGDKPLTRVPSTGNSNSLITVR</sequence>
<dbReference type="EMBL" id="JANPWB010000009">
    <property type="protein sequence ID" value="KAJ1150195.1"/>
    <property type="molecule type" value="Genomic_DNA"/>
</dbReference>
<evidence type="ECO:0000313" key="1">
    <source>
        <dbReference type="EMBL" id="KAJ1150195.1"/>
    </source>
</evidence>
<keyword evidence="2" id="KW-1185">Reference proteome</keyword>
<comment type="caution">
    <text evidence="1">The sequence shown here is derived from an EMBL/GenBank/DDBJ whole genome shotgun (WGS) entry which is preliminary data.</text>
</comment>
<dbReference type="Proteomes" id="UP001066276">
    <property type="component" value="Chromosome 5"/>
</dbReference>
<gene>
    <name evidence="1" type="ORF">NDU88_002991</name>
</gene>
<accession>A0AAV7RDL4</accession>
<protein>
    <submittedName>
        <fullName evidence="1">Uncharacterized protein</fullName>
    </submittedName>
</protein>